<feature type="transmembrane region" description="Helical" evidence="1">
    <location>
        <begin position="49"/>
        <end position="68"/>
    </location>
</feature>
<feature type="transmembrane region" description="Helical" evidence="1">
    <location>
        <begin position="131"/>
        <end position="150"/>
    </location>
</feature>
<organism evidence="2 3">
    <name type="scientific">Gottschalkia acidurici (strain ATCC 7906 / DSM 604 / BCRC 14475 / CIP 104303 / KCTC 5404 / NCIMB 10678 / 9a)</name>
    <name type="common">Clostridium acidurici</name>
    <dbReference type="NCBI Taxonomy" id="1128398"/>
    <lineage>
        <taxon>Bacteria</taxon>
        <taxon>Bacillati</taxon>
        <taxon>Bacillota</taxon>
        <taxon>Tissierellia</taxon>
        <taxon>Tissierellales</taxon>
        <taxon>Gottschalkiaceae</taxon>
        <taxon>Gottschalkia</taxon>
    </lineage>
</organism>
<dbReference type="KEGG" id="cad:Curi_c14180"/>
<name>K0AXA6_GOTA9</name>
<dbReference type="HOGENOM" id="CLU_1010825_0_0_9"/>
<gene>
    <name evidence="2" type="ordered locus">Curi_c14180</name>
</gene>
<sequence>MCKISNQSNDFTIPVGRCRQKPYFSNITISVKINIRGDVFVDIMTLKEILIVGVPEVFIVILIGLVLGFSNDFFKQIRLWGLKLFISVMFILIGIYFIRSRATSIQSISIFCLITYIASYKFIFEMNTRKSIIIGSIVMFLILSSEIVTFPVLKYIENGVYFKNRINVTIITRVIQIIILVLFYKANMHISNINMISCKWRDLKIKEKITIVFIISLLVLCVIFNASYSDLYVKLNISNLKLEDSYIRLNMFMYFMENILFIFIVLYLLNRTKNYYIFEEFLLQGDEAILRDLLELADEERIREYKKICDQYLEELDIPNRVTE</sequence>
<accession>K0AXA6</accession>
<dbReference type="AlphaFoldDB" id="K0AXA6"/>
<evidence type="ECO:0000256" key="1">
    <source>
        <dbReference type="SAM" id="Phobius"/>
    </source>
</evidence>
<evidence type="ECO:0000313" key="3">
    <source>
        <dbReference type="Proteomes" id="UP000006094"/>
    </source>
</evidence>
<keyword evidence="1" id="KW-1133">Transmembrane helix</keyword>
<dbReference type="STRING" id="1128398.Curi_c14180"/>
<feature type="transmembrane region" description="Helical" evidence="1">
    <location>
        <begin position="104"/>
        <end position="124"/>
    </location>
</feature>
<proteinExistence type="predicted"/>
<feature type="transmembrane region" description="Helical" evidence="1">
    <location>
        <begin position="80"/>
        <end position="98"/>
    </location>
</feature>
<feature type="transmembrane region" description="Helical" evidence="1">
    <location>
        <begin position="249"/>
        <end position="269"/>
    </location>
</feature>
<keyword evidence="3" id="KW-1185">Reference proteome</keyword>
<reference evidence="2 3" key="1">
    <citation type="journal article" date="2012" name="PLoS ONE">
        <title>The purine-utilizing bacterium Clostridium acidurici 9a: a genome-guided metabolic reconsideration.</title>
        <authorList>
            <person name="Hartwich K."/>
            <person name="Poehlein A."/>
            <person name="Daniel R."/>
        </authorList>
    </citation>
    <scope>NUCLEOTIDE SEQUENCE [LARGE SCALE GENOMIC DNA]</scope>
    <source>
        <strain evidence="3">ATCC 7906 / DSM 604 / BCRC 14475 / CIP 104303 / KCTC 5404 / NCIMB 10678 / 9a</strain>
    </source>
</reference>
<keyword evidence="1" id="KW-0812">Transmembrane</keyword>
<feature type="transmembrane region" description="Helical" evidence="1">
    <location>
        <begin position="209"/>
        <end position="229"/>
    </location>
</feature>
<feature type="transmembrane region" description="Helical" evidence="1">
    <location>
        <begin position="170"/>
        <end position="188"/>
    </location>
</feature>
<dbReference type="EMBL" id="CP003326">
    <property type="protein sequence ID" value="AFS78428.1"/>
    <property type="molecule type" value="Genomic_DNA"/>
</dbReference>
<keyword evidence="1" id="KW-0472">Membrane</keyword>
<dbReference type="Proteomes" id="UP000006094">
    <property type="component" value="Chromosome"/>
</dbReference>
<protein>
    <submittedName>
        <fullName evidence="2">Uncharacterized protein</fullName>
    </submittedName>
</protein>
<evidence type="ECO:0000313" key="2">
    <source>
        <dbReference type="EMBL" id="AFS78428.1"/>
    </source>
</evidence>